<evidence type="ECO:0000256" key="1">
    <source>
        <dbReference type="SAM" id="MobiDB-lite"/>
    </source>
</evidence>
<evidence type="ECO:0000259" key="2">
    <source>
        <dbReference type="SMART" id="SM00966"/>
    </source>
</evidence>
<dbReference type="InterPro" id="IPR037914">
    <property type="entry name" value="SpoVT-AbrB_sf"/>
</dbReference>
<feature type="region of interest" description="Disordered" evidence="1">
    <location>
        <begin position="81"/>
        <end position="100"/>
    </location>
</feature>
<dbReference type="Gene3D" id="2.10.260.10">
    <property type="match status" value="1"/>
</dbReference>
<dbReference type="EMBL" id="FR695877">
    <property type="protein sequence ID" value="CBX31649.1"/>
    <property type="molecule type" value="Genomic_DNA"/>
</dbReference>
<gene>
    <name evidence="3" type="ORF">N47_E51610</name>
</gene>
<feature type="domain" description="SpoVT-AbrB" evidence="2">
    <location>
        <begin position="4"/>
        <end position="49"/>
    </location>
</feature>
<dbReference type="NCBIfam" id="TIGR01439">
    <property type="entry name" value="lp_hng_hel_AbrB"/>
    <property type="match status" value="1"/>
</dbReference>
<protein>
    <recommendedName>
        <fullName evidence="2">SpoVT-AbrB domain-containing protein</fullName>
    </recommendedName>
</protein>
<dbReference type="InterPro" id="IPR007159">
    <property type="entry name" value="SpoVT-AbrB_dom"/>
</dbReference>
<organism evidence="3">
    <name type="scientific">uncultured Desulfobacterium sp</name>
    <dbReference type="NCBI Taxonomy" id="201089"/>
    <lineage>
        <taxon>Bacteria</taxon>
        <taxon>Pseudomonadati</taxon>
        <taxon>Thermodesulfobacteriota</taxon>
        <taxon>Desulfobacteria</taxon>
        <taxon>Desulfobacterales</taxon>
        <taxon>Desulfobacteriaceae</taxon>
        <taxon>Desulfobacterium</taxon>
        <taxon>environmental samples</taxon>
    </lineage>
</organism>
<proteinExistence type="predicted"/>
<dbReference type="SUPFAM" id="SSF89447">
    <property type="entry name" value="AbrB/MazE/MraZ-like"/>
    <property type="match status" value="1"/>
</dbReference>
<sequence>MTKGKVFPKVQVVIPAELRKKYNIQIGDPVDLVLSAEGILMKPVLKPHTRESMAEKLFGIFSMHKKIQDDLSKKDILQATKEGFNSTRSQKNPYRNPFLH</sequence>
<feature type="compositionally biased region" description="Polar residues" evidence="1">
    <location>
        <begin position="83"/>
        <end position="93"/>
    </location>
</feature>
<name>E1YK45_9BACT</name>
<accession>E1YK45</accession>
<dbReference type="AlphaFoldDB" id="E1YK45"/>
<evidence type="ECO:0000313" key="3">
    <source>
        <dbReference type="EMBL" id="CBX31649.1"/>
    </source>
</evidence>
<dbReference type="GO" id="GO:0003677">
    <property type="term" value="F:DNA binding"/>
    <property type="evidence" value="ECO:0007669"/>
    <property type="project" value="InterPro"/>
</dbReference>
<dbReference type="SMART" id="SM00966">
    <property type="entry name" value="SpoVT_AbrB"/>
    <property type="match status" value="1"/>
</dbReference>
<dbReference type="Pfam" id="PF04014">
    <property type="entry name" value="MazE_antitoxin"/>
    <property type="match status" value="1"/>
</dbReference>
<reference evidence="3" key="1">
    <citation type="journal article" date="2011" name="Environ. Microbiol.">
        <title>Genomic insights into the metabolic potential of the polycyclic aromatic hydrocarbon degrading sulfate-reducing Deltaproteobacterium N47.</title>
        <authorList>
            <person name="Bergmann F."/>
            <person name="Selesi D."/>
            <person name="Weinmaier T."/>
            <person name="Tischler P."/>
            <person name="Rattei T."/>
            <person name="Meckenstock R.U."/>
        </authorList>
    </citation>
    <scope>NUCLEOTIDE SEQUENCE</scope>
</reference>